<dbReference type="OrthoDB" id="2016263at2759"/>
<dbReference type="PANTHER" id="PTHR14776">
    <property type="entry name" value="CADHERIN-LIKE AND PC-ESTERASE DOMAIN-CONTAINING PROTEIN 1"/>
    <property type="match status" value="1"/>
</dbReference>
<evidence type="ECO:0000313" key="2">
    <source>
        <dbReference type="Proteomes" id="UP000271974"/>
    </source>
</evidence>
<keyword evidence="2" id="KW-1185">Reference proteome</keyword>
<reference evidence="1 2" key="1">
    <citation type="submission" date="2019-01" db="EMBL/GenBank/DDBJ databases">
        <title>A draft genome assembly of the solar-powered sea slug Elysia chlorotica.</title>
        <authorList>
            <person name="Cai H."/>
            <person name="Li Q."/>
            <person name="Fang X."/>
            <person name="Li J."/>
            <person name="Curtis N.E."/>
            <person name="Altenburger A."/>
            <person name="Shibata T."/>
            <person name="Feng M."/>
            <person name="Maeda T."/>
            <person name="Schwartz J.A."/>
            <person name="Shigenobu S."/>
            <person name="Lundholm N."/>
            <person name="Nishiyama T."/>
            <person name="Yang H."/>
            <person name="Hasebe M."/>
            <person name="Li S."/>
            <person name="Pierce S.K."/>
            <person name="Wang J."/>
        </authorList>
    </citation>
    <scope>NUCLEOTIDE SEQUENCE [LARGE SCALE GENOMIC DNA]</scope>
    <source>
        <strain evidence="1">EC2010</strain>
        <tissue evidence="1">Whole organism of an adult</tissue>
    </source>
</reference>
<protein>
    <submittedName>
        <fullName evidence="1">Uncharacterized protein</fullName>
    </submittedName>
</protein>
<evidence type="ECO:0000313" key="1">
    <source>
        <dbReference type="EMBL" id="RUS76124.1"/>
    </source>
</evidence>
<dbReference type="AlphaFoldDB" id="A0A3S1B4W3"/>
<comment type="caution">
    <text evidence="1">The sequence shown here is derived from an EMBL/GenBank/DDBJ whole genome shotgun (WGS) entry which is preliminary data.</text>
</comment>
<gene>
    <name evidence="1" type="ORF">EGW08_016120</name>
</gene>
<dbReference type="STRING" id="188477.A0A3S1B4W3"/>
<organism evidence="1 2">
    <name type="scientific">Elysia chlorotica</name>
    <name type="common">Eastern emerald elysia</name>
    <name type="synonym">Sea slug</name>
    <dbReference type="NCBI Taxonomy" id="188477"/>
    <lineage>
        <taxon>Eukaryota</taxon>
        <taxon>Metazoa</taxon>
        <taxon>Spiralia</taxon>
        <taxon>Lophotrochozoa</taxon>
        <taxon>Mollusca</taxon>
        <taxon>Gastropoda</taxon>
        <taxon>Heterobranchia</taxon>
        <taxon>Euthyneura</taxon>
        <taxon>Panpulmonata</taxon>
        <taxon>Sacoglossa</taxon>
        <taxon>Placobranchoidea</taxon>
        <taxon>Plakobranchidae</taxon>
        <taxon>Elysia</taxon>
    </lineage>
</organism>
<dbReference type="EMBL" id="RQTK01000686">
    <property type="protein sequence ID" value="RUS76124.1"/>
    <property type="molecule type" value="Genomic_DNA"/>
</dbReference>
<proteinExistence type="predicted"/>
<name>A0A3S1B4W3_ELYCH</name>
<accession>A0A3S1B4W3</accession>
<sequence>MSAWCQHSSGLWLVSPSHGSDKGIRSGGTFIPCNGDSWQESTEARQIINLVPKESVLVVLPKDLLSLDGQSPLAWQLRVLVTSLRPARVYMHPSGLVWDTLTTGQSGSSQVHKKTLSLQELHQLLQELSHHRRDSISTTEDMKQAILQLIKLTHSRLMTKEAEAHPNQPKGFQLIDIVFVFNSSFHPFILEVLPPRYQDGLSSLSAYLQEQNILEDLAPLVLARDRTAPSIHQALTSLGFDTLISDQVCSPQNQVCLRPDDIAYLLKTRREQLVSRNWRRV</sequence>
<dbReference type="Gene3D" id="3.30.470.20">
    <property type="entry name" value="ATP-grasp fold, B domain"/>
    <property type="match status" value="1"/>
</dbReference>
<dbReference type="PANTHER" id="PTHR14776:SF1">
    <property type="entry name" value="CADHERIN-LIKE AND PC-ESTERASE DOMAIN-CONTAINING PROTEIN 1"/>
    <property type="match status" value="1"/>
</dbReference>
<dbReference type="Proteomes" id="UP000271974">
    <property type="component" value="Unassembled WGS sequence"/>
</dbReference>